<protein>
    <recommendedName>
        <fullName evidence="5">Internalin</fullName>
    </recommendedName>
</protein>
<keyword evidence="1" id="KW-0433">Leucine-rich repeat</keyword>
<dbReference type="Gene3D" id="3.80.10.10">
    <property type="entry name" value="Ribonuclease Inhibitor"/>
    <property type="match status" value="1"/>
</dbReference>
<dbReference type="InterPro" id="IPR032675">
    <property type="entry name" value="LRR_dom_sf"/>
</dbReference>
<dbReference type="AlphaFoldDB" id="A0A7V7S8X1"/>
<accession>A0A7V7S8X1</accession>
<gene>
    <name evidence="3" type="ORF">F8163_11690</name>
</gene>
<keyword evidence="2" id="KW-0677">Repeat</keyword>
<evidence type="ECO:0000313" key="3">
    <source>
        <dbReference type="EMBL" id="KAB2443707.1"/>
    </source>
</evidence>
<evidence type="ECO:0000256" key="2">
    <source>
        <dbReference type="ARBA" id="ARBA00022737"/>
    </source>
</evidence>
<dbReference type="RefSeq" id="WP_151626026.1">
    <property type="nucleotide sequence ID" value="NZ_WBPG01000014.1"/>
</dbReference>
<name>A0A7V7S8X1_9BACI</name>
<evidence type="ECO:0008006" key="5">
    <source>
        <dbReference type="Google" id="ProtNLM"/>
    </source>
</evidence>
<dbReference type="PANTHER" id="PTHR46652:SF3">
    <property type="entry name" value="LEUCINE-RICH REPEAT-CONTAINING PROTEIN 9"/>
    <property type="match status" value="1"/>
</dbReference>
<sequence length="624" mass="72767">MKKHLKLCEACKHNPIHKIEESDETKQPYKLCNQCHERLISLSLHPNEWYNLAVVHSPYKYYLHDNFYEEDGVAVQPELEIDEHNLTSAPTLDEVSPNLKNLLDYTMTRWFLQEEEIEALNRYDKNEILDAVMSRFSNTINSVIKTRLLEIVISVLGENASDWIRKLWKDFDEDLIAPLSYAAAYCLPFEEAFPSVIEKLKSVLERELPTTSFTCLHSFQSSATLDWIEKHTVSFHNDWARLAAVSQLTWTRIKSWLTKGHPLSLIALDAMVSCIPSNEDILHEMNPKILLTDSSEIKPILLAYKEKDNVPTVKTSVETILENKTEIFQYMNPLQISIKKKPQNFLVMDGTVQIHENRLDEYVHFINTNNFTDVYINDLRYSLNHINFLERCPQIESLHISSTCITDYSALYKLKNLKSLALEEPQVPLNLTELESFTNLEELYIQWNKNITGFESCPNLKELYIWKYKPKQKNLEELIPLRKLEKLRITQGNINSLKGCRAFPKLKQLELNYLRNLEHIDEIENNASTLKYVEFDHCSKMKNHDYLRYLTELETLILSGCGNIQNLQFIKELPKLKHFSFVDSTILDGNLEPCVGIDFVGFNNKRHYSHKFNELNTDPKSTLV</sequence>
<dbReference type="InterPro" id="IPR050836">
    <property type="entry name" value="SDS22/Internalin_LRR"/>
</dbReference>
<dbReference type="EMBL" id="WBPG01000014">
    <property type="protein sequence ID" value="KAB2443707.1"/>
    <property type="molecule type" value="Genomic_DNA"/>
</dbReference>
<dbReference type="Proteomes" id="UP000470409">
    <property type="component" value="Unassembled WGS sequence"/>
</dbReference>
<proteinExistence type="predicted"/>
<organism evidence="3 4">
    <name type="scientific">Bacillus luti</name>
    <dbReference type="NCBI Taxonomy" id="2026191"/>
    <lineage>
        <taxon>Bacteria</taxon>
        <taxon>Bacillati</taxon>
        <taxon>Bacillota</taxon>
        <taxon>Bacilli</taxon>
        <taxon>Bacillales</taxon>
        <taxon>Bacillaceae</taxon>
        <taxon>Bacillus</taxon>
        <taxon>Bacillus cereus group</taxon>
    </lineage>
</organism>
<dbReference type="PANTHER" id="PTHR46652">
    <property type="entry name" value="LEUCINE-RICH REPEAT AND IQ DOMAIN-CONTAINING PROTEIN 1-RELATED"/>
    <property type="match status" value="1"/>
</dbReference>
<dbReference type="SUPFAM" id="SSF52058">
    <property type="entry name" value="L domain-like"/>
    <property type="match status" value="1"/>
</dbReference>
<comment type="caution">
    <text evidence="3">The sequence shown here is derived from an EMBL/GenBank/DDBJ whole genome shotgun (WGS) entry which is preliminary data.</text>
</comment>
<evidence type="ECO:0000313" key="4">
    <source>
        <dbReference type="Proteomes" id="UP000470409"/>
    </source>
</evidence>
<reference evidence="3 4" key="1">
    <citation type="submission" date="2019-10" db="EMBL/GenBank/DDBJ databases">
        <title>Bacillus from the desert of Cuatro Cinegas, Coahuila.</title>
        <authorList>
            <person name="Olmedo-Alvarez G."/>
            <person name="Saldana S."/>
            <person name="Barcelo D."/>
        </authorList>
    </citation>
    <scope>NUCLEOTIDE SEQUENCE [LARGE SCALE GENOMIC DNA]</scope>
    <source>
        <strain evidence="3 4">CH155b_5T</strain>
    </source>
</reference>
<evidence type="ECO:0000256" key="1">
    <source>
        <dbReference type="ARBA" id="ARBA00022614"/>
    </source>
</evidence>